<evidence type="ECO:0000256" key="6">
    <source>
        <dbReference type="HAMAP-Rule" id="MF_00076"/>
    </source>
</evidence>
<keyword evidence="5 6" id="KW-0456">Lyase</keyword>
<evidence type="ECO:0000256" key="7">
    <source>
        <dbReference type="RuleBase" id="RU000599"/>
    </source>
</evidence>
<evidence type="ECO:0000256" key="4">
    <source>
        <dbReference type="ARBA" id="ARBA00023102"/>
    </source>
</evidence>
<protein>
    <recommendedName>
        <fullName evidence="2 6">Imidazoleglycerol-phosphate dehydratase</fullName>
        <shortName evidence="6">IGPD</shortName>
        <ecNumber evidence="6 7">4.2.1.19</ecNumber>
    </recommendedName>
</protein>
<evidence type="ECO:0000256" key="2">
    <source>
        <dbReference type="ARBA" id="ARBA00016664"/>
    </source>
</evidence>
<evidence type="ECO:0000313" key="8">
    <source>
        <dbReference type="EMBL" id="BDU50687.1"/>
    </source>
</evidence>
<dbReference type="PANTHER" id="PTHR23133">
    <property type="entry name" value="IMIDAZOLEGLYCEROL-PHOSPHATE DEHYDRATASE HIS7"/>
    <property type="match status" value="1"/>
</dbReference>
<dbReference type="InterPro" id="IPR020568">
    <property type="entry name" value="Ribosomal_Su5_D2-typ_SF"/>
</dbReference>
<dbReference type="InterPro" id="IPR038494">
    <property type="entry name" value="IGPD_sf"/>
</dbReference>
<dbReference type="PANTHER" id="PTHR23133:SF2">
    <property type="entry name" value="IMIDAZOLEGLYCEROL-PHOSPHATE DEHYDRATASE"/>
    <property type="match status" value="1"/>
</dbReference>
<comment type="similarity">
    <text evidence="6 7">Belongs to the imidazoleglycerol-phosphate dehydratase family.</text>
</comment>
<dbReference type="GO" id="GO:0000105">
    <property type="term" value="P:L-histidine biosynthetic process"/>
    <property type="evidence" value="ECO:0007669"/>
    <property type="project" value="UniProtKB-UniRule"/>
</dbReference>
<reference evidence="8 9" key="1">
    <citation type="submission" date="2022-11" db="EMBL/GenBank/DDBJ databases">
        <title>Haliovirga abyssi gen. nov., sp. nov., a mesophilic fermentative bacterium isolated from the Iheya North hydrothermal field and the proposal of Haliovirgaceae fam. nov.</title>
        <authorList>
            <person name="Miyazaki U."/>
            <person name="Tame A."/>
            <person name="Miyazaki J."/>
            <person name="Takai K."/>
            <person name="Sawayama S."/>
            <person name="Kitajima M."/>
            <person name="Okamoto A."/>
            <person name="Nakagawa S."/>
        </authorList>
    </citation>
    <scope>NUCLEOTIDE SEQUENCE [LARGE SCALE GENOMIC DNA]</scope>
    <source>
        <strain evidence="8 9">IC12</strain>
    </source>
</reference>
<dbReference type="Proteomes" id="UP001321582">
    <property type="component" value="Chromosome"/>
</dbReference>
<dbReference type="FunFam" id="3.30.230.40:FF:000003">
    <property type="entry name" value="Imidazoleglycerol-phosphate dehydratase HisB"/>
    <property type="match status" value="1"/>
</dbReference>
<dbReference type="KEGG" id="haby:HLVA_12560"/>
<keyword evidence="9" id="KW-1185">Reference proteome</keyword>
<dbReference type="InterPro" id="IPR000807">
    <property type="entry name" value="ImidazoleglycerolP_deHydtase"/>
</dbReference>
<comment type="pathway">
    <text evidence="1 6 7">Amino-acid biosynthesis; L-histidine biosynthesis; L-histidine from 5-phospho-alpha-D-ribose 1-diphosphate: step 6/9.</text>
</comment>
<gene>
    <name evidence="6 8" type="primary">hisB</name>
    <name evidence="8" type="ORF">HLVA_12560</name>
</gene>
<dbReference type="RefSeq" id="WP_372339409.1">
    <property type="nucleotide sequence ID" value="NZ_AP027059.1"/>
</dbReference>
<keyword evidence="6" id="KW-0963">Cytoplasm</keyword>
<evidence type="ECO:0000256" key="1">
    <source>
        <dbReference type="ARBA" id="ARBA00005047"/>
    </source>
</evidence>
<dbReference type="AlphaFoldDB" id="A0AAU9DEC0"/>
<dbReference type="PROSITE" id="PS00954">
    <property type="entry name" value="IGP_DEHYDRATASE_1"/>
    <property type="match status" value="1"/>
</dbReference>
<dbReference type="CDD" id="cd07914">
    <property type="entry name" value="IGPD"/>
    <property type="match status" value="1"/>
</dbReference>
<dbReference type="GO" id="GO:0005737">
    <property type="term" value="C:cytoplasm"/>
    <property type="evidence" value="ECO:0007669"/>
    <property type="project" value="UniProtKB-SubCell"/>
</dbReference>
<dbReference type="Gene3D" id="3.30.230.40">
    <property type="entry name" value="Imidazole glycerol phosphate dehydratase, domain 1"/>
    <property type="match status" value="2"/>
</dbReference>
<sequence>MVVRIKRIGEVTRNTTETKIYVKINLDGDGKYDVKTGVGFLDHMLELFAKHGSFDLICKAEGDTYIDFHHTVEDVGISLGVAIKEALGDKIGIKRYGTFHLPMMEALTRVSLDLSGRGFLSFNCEFTKDKVGEFDTELVEEFFYSLAYNGGINVHMDLIRGTNTHHIIESFFKGFAKALQEAVNIINDKIQSTKGVIQ</sequence>
<dbReference type="PROSITE" id="PS00955">
    <property type="entry name" value="IGP_DEHYDRATASE_2"/>
    <property type="match status" value="1"/>
</dbReference>
<dbReference type="EMBL" id="AP027059">
    <property type="protein sequence ID" value="BDU50687.1"/>
    <property type="molecule type" value="Genomic_DNA"/>
</dbReference>
<evidence type="ECO:0000313" key="9">
    <source>
        <dbReference type="Proteomes" id="UP001321582"/>
    </source>
</evidence>
<dbReference type="InterPro" id="IPR020565">
    <property type="entry name" value="ImidazoleglycerP_deHydtase_CS"/>
</dbReference>
<accession>A0AAU9DEC0</accession>
<name>A0AAU9DEC0_9FUSO</name>
<dbReference type="GO" id="GO:0004424">
    <property type="term" value="F:imidazoleglycerol-phosphate dehydratase activity"/>
    <property type="evidence" value="ECO:0007669"/>
    <property type="project" value="UniProtKB-UniRule"/>
</dbReference>
<dbReference type="FunFam" id="3.30.230.40:FF:000001">
    <property type="entry name" value="Imidazoleglycerol-phosphate dehydratase HisB"/>
    <property type="match status" value="1"/>
</dbReference>
<comment type="subcellular location">
    <subcellularLocation>
        <location evidence="6 7">Cytoplasm</location>
    </subcellularLocation>
</comment>
<evidence type="ECO:0000256" key="5">
    <source>
        <dbReference type="ARBA" id="ARBA00023239"/>
    </source>
</evidence>
<dbReference type="NCBIfam" id="NF002111">
    <property type="entry name" value="PRK00951.2-1"/>
    <property type="match status" value="1"/>
</dbReference>
<proteinExistence type="inferred from homology"/>
<keyword evidence="3 6" id="KW-0028">Amino-acid biosynthesis</keyword>
<dbReference type="SUPFAM" id="SSF54211">
    <property type="entry name" value="Ribosomal protein S5 domain 2-like"/>
    <property type="match status" value="2"/>
</dbReference>
<dbReference type="Pfam" id="PF00475">
    <property type="entry name" value="IGPD"/>
    <property type="match status" value="1"/>
</dbReference>
<evidence type="ECO:0000256" key="3">
    <source>
        <dbReference type="ARBA" id="ARBA00022605"/>
    </source>
</evidence>
<dbReference type="EC" id="4.2.1.19" evidence="6 7"/>
<comment type="catalytic activity">
    <reaction evidence="6 7">
        <text>D-erythro-1-(imidazol-4-yl)glycerol 3-phosphate = 3-(imidazol-4-yl)-2-oxopropyl phosphate + H2O</text>
        <dbReference type="Rhea" id="RHEA:11040"/>
        <dbReference type="ChEBI" id="CHEBI:15377"/>
        <dbReference type="ChEBI" id="CHEBI:57766"/>
        <dbReference type="ChEBI" id="CHEBI:58278"/>
        <dbReference type="EC" id="4.2.1.19"/>
    </reaction>
</comment>
<dbReference type="NCBIfam" id="NF002114">
    <property type="entry name" value="PRK00951.2-4"/>
    <property type="match status" value="1"/>
</dbReference>
<keyword evidence="4 6" id="KW-0368">Histidine biosynthesis</keyword>
<organism evidence="8 9">
    <name type="scientific">Haliovirga abyssi</name>
    <dbReference type="NCBI Taxonomy" id="2996794"/>
    <lineage>
        <taxon>Bacteria</taxon>
        <taxon>Fusobacteriati</taxon>
        <taxon>Fusobacteriota</taxon>
        <taxon>Fusobacteriia</taxon>
        <taxon>Fusobacteriales</taxon>
        <taxon>Haliovirgaceae</taxon>
        <taxon>Haliovirga</taxon>
    </lineage>
</organism>
<dbReference type="HAMAP" id="MF_00076">
    <property type="entry name" value="HisB"/>
    <property type="match status" value="1"/>
</dbReference>